<name>A0ABR4H7A1_9EURO</name>
<protein>
    <submittedName>
        <fullName evidence="2">Nucleoside phosphorylase domain-containing protein</fullName>
    </submittedName>
</protein>
<keyword evidence="1" id="KW-0732">Signal</keyword>
<organism evidence="2 3">
    <name type="scientific">Aspergillus cavernicola</name>
    <dbReference type="NCBI Taxonomy" id="176166"/>
    <lineage>
        <taxon>Eukaryota</taxon>
        <taxon>Fungi</taxon>
        <taxon>Dikarya</taxon>
        <taxon>Ascomycota</taxon>
        <taxon>Pezizomycotina</taxon>
        <taxon>Eurotiomycetes</taxon>
        <taxon>Eurotiomycetidae</taxon>
        <taxon>Eurotiales</taxon>
        <taxon>Aspergillaceae</taxon>
        <taxon>Aspergillus</taxon>
        <taxon>Aspergillus subgen. Nidulantes</taxon>
    </lineage>
</organism>
<gene>
    <name evidence="2" type="ORF">BDW59DRAFT_168039</name>
</gene>
<dbReference type="Proteomes" id="UP001610335">
    <property type="component" value="Unassembled WGS sequence"/>
</dbReference>
<dbReference type="InterPro" id="IPR053137">
    <property type="entry name" value="NLR-like"/>
</dbReference>
<evidence type="ECO:0000313" key="2">
    <source>
        <dbReference type="EMBL" id="KAL2811294.1"/>
    </source>
</evidence>
<evidence type="ECO:0000256" key="1">
    <source>
        <dbReference type="SAM" id="SignalP"/>
    </source>
</evidence>
<dbReference type="PANTHER" id="PTHR46082">
    <property type="entry name" value="ATP/GTP-BINDING PROTEIN-RELATED"/>
    <property type="match status" value="1"/>
</dbReference>
<reference evidence="2 3" key="1">
    <citation type="submission" date="2024-07" db="EMBL/GenBank/DDBJ databases">
        <title>Section-level genome sequencing and comparative genomics of Aspergillus sections Usti and Cavernicolus.</title>
        <authorList>
            <consortium name="Lawrence Berkeley National Laboratory"/>
            <person name="Nybo J.L."/>
            <person name="Vesth T.C."/>
            <person name="Theobald S."/>
            <person name="Frisvad J.C."/>
            <person name="Larsen T.O."/>
            <person name="Kjaerboelling I."/>
            <person name="Rothschild-Mancinelli K."/>
            <person name="Lyhne E.K."/>
            <person name="Kogle M.E."/>
            <person name="Barry K."/>
            <person name="Clum A."/>
            <person name="Na H."/>
            <person name="Ledsgaard L."/>
            <person name="Lin J."/>
            <person name="Lipzen A."/>
            <person name="Kuo A."/>
            <person name="Riley R."/>
            <person name="Mondo S."/>
            <person name="LaButti K."/>
            <person name="Haridas S."/>
            <person name="Pangalinan J."/>
            <person name="Salamov A.A."/>
            <person name="Simmons B.A."/>
            <person name="Magnuson J.K."/>
            <person name="Chen J."/>
            <person name="Drula E."/>
            <person name="Henrissat B."/>
            <person name="Wiebenga A."/>
            <person name="Lubbers R.J."/>
            <person name="Gomes A.C."/>
            <person name="Makela M.R."/>
            <person name="Stajich J."/>
            <person name="Grigoriev I.V."/>
            <person name="Mortensen U.H."/>
            <person name="De vries R.P."/>
            <person name="Baker S.E."/>
            <person name="Andersen M.R."/>
        </authorList>
    </citation>
    <scope>NUCLEOTIDE SEQUENCE [LARGE SCALE GENOMIC DNA]</scope>
    <source>
        <strain evidence="2 3">CBS 600.67</strain>
    </source>
</reference>
<dbReference type="Gene3D" id="3.40.50.1580">
    <property type="entry name" value="Nucleoside phosphorylase domain"/>
    <property type="match status" value="2"/>
</dbReference>
<dbReference type="PANTHER" id="PTHR46082:SF6">
    <property type="entry name" value="AAA+ ATPASE DOMAIN-CONTAINING PROTEIN-RELATED"/>
    <property type="match status" value="1"/>
</dbReference>
<dbReference type="EMBL" id="JBFXLS010000265">
    <property type="protein sequence ID" value="KAL2811294.1"/>
    <property type="molecule type" value="Genomic_DNA"/>
</dbReference>
<evidence type="ECO:0000313" key="3">
    <source>
        <dbReference type="Proteomes" id="UP001610335"/>
    </source>
</evidence>
<feature type="chain" id="PRO_5046735108" evidence="1">
    <location>
        <begin position="27"/>
        <end position="430"/>
    </location>
</feature>
<dbReference type="SUPFAM" id="SSF53167">
    <property type="entry name" value="Purine and uridine phosphorylases"/>
    <property type="match status" value="1"/>
</dbReference>
<sequence>MRPKSRDNFAIVIICSLSLEADAVEALFDEYYDWLGKYYGKQQGDANAYINGRIGKHDVVLCYMPGMGKGSIAGVASSLQVSYTGIKLAFVVDAKVSAYIGTFASSDTAVKSGKHRDTITIEDVLGFDMEGAGIWVSIPCIIIKGVCDYADGHKSKAWQTYAAVTGASAAKVFLDYWYSGSGFKKDFQDALFDDSNYTESCQKSGHTQRNCPDHFKSAEGYYKAQSDADLEECVEKIQDANFTNASIMVAKITEDSLEQLHECNYDEHSVESPPPSTIFDESGRMRQTLSLIGTALHGRTKAEVTPLFHGPTVLLLEILLDSSAGTKCFNPNEDFSQDLEYEQYYGEEEFDTETTCSTNSTPDNQKFCYMRAFAAQLNHDLKCDLEWSDILNIDFLYLSSILKAFAWKLHGESSNPFEWGASAILRQKRT</sequence>
<accession>A0ABR4H7A1</accession>
<feature type="signal peptide" evidence="1">
    <location>
        <begin position="1"/>
        <end position="26"/>
    </location>
</feature>
<comment type="caution">
    <text evidence="2">The sequence shown here is derived from an EMBL/GenBank/DDBJ whole genome shotgun (WGS) entry which is preliminary data.</text>
</comment>
<dbReference type="InterPro" id="IPR035994">
    <property type="entry name" value="Nucleoside_phosphorylase_sf"/>
</dbReference>
<proteinExistence type="predicted"/>
<keyword evidence="3" id="KW-1185">Reference proteome</keyword>